<gene>
    <name evidence="1" type="ORF">BO95DRAFT_489878</name>
</gene>
<sequence length="181" mass="20486">MGPEESYPPPYQNPQDHPSSTITIPPPAYITIDPSSSEEVHKLDHFPPKSDDIGASFTNPAKSTATATISEPERLHQPPAALPKPSLSFKPITIPTTALKGKRKRNPPNSNPYPYAGTLLRKRELPRCHNITYQAFQCILQSKPQPRRMPLLQKQYHNRSYPAQCHRLIHRRPMLFAQLGR</sequence>
<organism evidence="1 2">
    <name type="scientific">Aspergillus brunneoviolaceus CBS 621.78</name>
    <dbReference type="NCBI Taxonomy" id="1450534"/>
    <lineage>
        <taxon>Eukaryota</taxon>
        <taxon>Fungi</taxon>
        <taxon>Dikarya</taxon>
        <taxon>Ascomycota</taxon>
        <taxon>Pezizomycotina</taxon>
        <taxon>Eurotiomycetes</taxon>
        <taxon>Eurotiomycetidae</taxon>
        <taxon>Eurotiales</taxon>
        <taxon>Aspergillaceae</taxon>
        <taxon>Aspergillus</taxon>
        <taxon>Aspergillus subgen. Circumdati</taxon>
    </lineage>
</organism>
<dbReference type="Proteomes" id="UP000249057">
    <property type="component" value="Unassembled WGS sequence"/>
</dbReference>
<name>A0ACD1GH64_9EURO</name>
<reference evidence="1" key="1">
    <citation type="submission" date="2018-02" db="EMBL/GenBank/DDBJ databases">
        <title>The genomes of Aspergillus section Nigri reveals drivers in fungal speciation.</title>
        <authorList>
            <consortium name="DOE Joint Genome Institute"/>
            <person name="Vesth T.C."/>
            <person name="Nybo J."/>
            <person name="Theobald S."/>
            <person name="Brandl J."/>
            <person name="Frisvad J.C."/>
            <person name="Nielsen K.F."/>
            <person name="Lyhne E.K."/>
            <person name="Kogle M.E."/>
            <person name="Kuo A."/>
            <person name="Riley R."/>
            <person name="Clum A."/>
            <person name="Nolan M."/>
            <person name="Lipzen A."/>
            <person name="Salamov A."/>
            <person name="Henrissat B."/>
            <person name="Wiebenga A."/>
            <person name="De vries R.P."/>
            <person name="Grigoriev I.V."/>
            <person name="Mortensen U.H."/>
            <person name="Andersen M.R."/>
            <person name="Baker S.E."/>
        </authorList>
    </citation>
    <scope>NUCLEOTIDE SEQUENCE</scope>
    <source>
        <strain evidence="1">CBS 621.78</strain>
    </source>
</reference>
<protein>
    <submittedName>
        <fullName evidence="1">Uncharacterized protein</fullName>
    </submittedName>
</protein>
<evidence type="ECO:0000313" key="1">
    <source>
        <dbReference type="EMBL" id="RAH48624.1"/>
    </source>
</evidence>
<keyword evidence="2" id="KW-1185">Reference proteome</keyword>
<evidence type="ECO:0000313" key="2">
    <source>
        <dbReference type="Proteomes" id="UP000249057"/>
    </source>
</evidence>
<accession>A0ACD1GH64</accession>
<proteinExistence type="predicted"/>
<dbReference type="EMBL" id="KZ825322">
    <property type="protein sequence ID" value="RAH48624.1"/>
    <property type="molecule type" value="Genomic_DNA"/>
</dbReference>